<protein>
    <submittedName>
        <fullName evidence="2">Uncharacterized protein</fullName>
    </submittedName>
</protein>
<dbReference type="Proteomes" id="UP000193067">
    <property type="component" value="Unassembled WGS sequence"/>
</dbReference>
<keyword evidence="3" id="KW-1185">Reference proteome</keyword>
<proteinExistence type="predicted"/>
<accession>A0A1Y2IVH1</accession>
<evidence type="ECO:0000256" key="1">
    <source>
        <dbReference type="SAM" id="MobiDB-lite"/>
    </source>
</evidence>
<organism evidence="2 3">
    <name type="scientific">Trametes coccinea (strain BRFM310)</name>
    <name type="common">Pycnoporus coccineus</name>
    <dbReference type="NCBI Taxonomy" id="1353009"/>
    <lineage>
        <taxon>Eukaryota</taxon>
        <taxon>Fungi</taxon>
        <taxon>Dikarya</taxon>
        <taxon>Basidiomycota</taxon>
        <taxon>Agaricomycotina</taxon>
        <taxon>Agaricomycetes</taxon>
        <taxon>Polyporales</taxon>
        <taxon>Polyporaceae</taxon>
        <taxon>Trametes</taxon>
    </lineage>
</organism>
<evidence type="ECO:0000313" key="3">
    <source>
        <dbReference type="Proteomes" id="UP000193067"/>
    </source>
</evidence>
<dbReference type="AlphaFoldDB" id="A0A1Y2IVH1"/>
<name>A0A1Y2IVH1_TRAC3</name>
<evidence type="ECO:0000313" key="2">
    <source>
        <dbReference type="EMBL" id="OSD05145.1"/>
    </source>
</evidence>
<feature type="region of interest" description="Disordered" evidence="1">
    <location>
        <begin position="269"/>
        <end position="323"/>
    </location>
</feature>
<reference evidence="2 3" key="1">
    <citation type="journal article" date="2015" name="Biotechnol. Biofuels">
        <title>Enhanced degradation of softwood versus hardwood by the white-rot fungus Pycnoporus coccineus.</title>
        <authorList>
            <person name="Couturier M."/>
            <person name="Navarro D."/>
            <person name="Chevret D."/>
            <person name="Henrissat B."/>
            <person name="Piumi F."/>
            <person name="Ruiz-Duenas F.J."/>
            <person name="Martinez A.T."/>
            <person name="Grigoriev I.V."/>
            <person name="Riley R."/>
            <person name="Lipzen A."/>
            <person name="Berrin J.G."/>
            <person name="Master E.R."/>
            <person name="Rosso M.N."/>
        </authorList>
    </citation>
    <scope>NUCLEOTIDE SEQUENCE [LARGE SCALE GENOMIC DNA]</scope>
    <source>
        <strain evidence="2 3">BRFM310</strain>
    </source>
</reference>
<gene>
    <name evidence="2" type="ORF">PYCCODRAFT_1292819</name>
</gene>
<sequence length="336" mass="37902">MFEHLKHSVKMPVGLSASLQCRWAAHGSGPECCNRAVTAQASRLTNNRQLRSPLRTQHCLRNRACSHDVVERNLRMRRPSHSTHSAMKTVRKPSGPWMFTAHLHTNGEVPIRRAKALARHGSHLREQMMSMPVNELNSTTGGPRARWSVGRRWRRPSADPRKLRHILVGRCTTSSLDQIACRRCRLLAESIEADGQRRTATASRLWHGLPSSVRAPWPLSYPSVLRLVVDNCPPRDSPTDDWPDALTNRRAAGVQRSLPHFRHGSQIALETHRTHRRHRLPHNGGSHSPRHDQHRRARPGVSPEGRDGHASFVSSALPRPERTQAPWACSRSCSCS</sequence>
<dbReference type="EMBL" id="KZ084094">
    <property type="protein sequence ID" value="OSD05145.1"/>
    <property type="molecule type" value="Genomic_DNA"/>
</dbReference>
<feature type="region of interest" description="Disordered" evidence="1">
    <location>
        <begin position="134"/>
        <end position="153"/>
    </location>
</feature>